<keyword evidence="5" id="KW-1185">Reference proteome</keyword>
<dbReference type="GO" id="GO:0019284">
    <property type="term" value="P:L-methionine salvage from S-adenosylmethionine"/>
    <property type="evidence" value="ECO:0007669"/>
    <property type="project" value="TreeGrafter"/>
</dbReference>
<gene>
    <name evidence="1" type="primary">mqnB</name>
    <name evidence="4" type="ORF">FHS18_005666</name>
</gene>
<keyword evidence="1 4" id="KW-0378">Hydrolase</keyword>
<dbReference type="PANTHER" id="PTHR46832">
    <property type="entry name" value="5'-METHYLTHIOADENOSINE/S-ADENOSYLHOMOCYSTEINE NUCLEOSIDASE"/>
    <property type="match status" value="1"/>
</dbReference>
<comment type="similarity">
    <text evidence="1">Belongs to the PNP/UDP phosphorylase family. Futalosine hydrolase subfamily.</text>
</comment>
<dbReference type="AlphaFoldDB" id="A0A7W5B356"/>
<accession>A0A7W5B356</accession>
<dbReference type="EMBL" id="JACHXK010000019">
    <property type="protein sequence ID" value="MBB3113554.1"/>
    <property type="molecule type" value="Genomic_DNA"/>
</dbReference>
<dbReference type="InterPro" id="IPR000845">
    <property type="entry name" value="Nucleoside_phosphorylase_d"/>
</dbReference>
<protein>
    <recommendedName>
        <fullName evidence="1 2">Futalosine hydrolase</fullName>
        <shortName evidence="1">FL hydrolase</shortName>
        <ecNumber evidence="1 2">3.2.2.26</ecNumber>
    </recommendedName>
    <alternativeName>
        <fullName evidence="1">Futalosine nucleosidase</fullName>
    </alternativeName>
    <alternativeName>
        <fullName evidence="1">Menaquinone biosynthetic enzyme MqnB</fullName>
    </alternativeName>
</protein>
<dbReference type="GO" id="GO:0009234">
    <property type="term" value="P:menaquinone biosynthetic process"/>
    <property type="evidence" value="ECO:0007669"/>
    <property type="project" value="UniProtKB-UniRule"/>
</dbReference>
<dbReference type="InterPro" id="IPR035994">
    <property type="entry name" value="Nucleoside_phosphorylase_sf"/>
</dbReference>
<comment type="pathway">
    <text evidence="1">Quinol/quinone metabolism; menaquinone biosynthesis.</text>
</comment>
<evidence type="ECO:0000313" key="5">
    <source>
        <dbReference type="Proteomes" id="UP000570361"/>
    </source>
</evidence>
<dbReference type="SUPFAM" id="SSF53167">
    <property type="entry name" value="Purine and uridine phosphorylases"/>
    <property type="match status" value="1"/>
</dbReference>
<evidence type="ECO:0000313" key="4">
    <source>
        <dbReference type="EMBL" id="MBB3113554.1"/>
    </source>
</evidence>
<dbReference type="GO" id="GO:0008782">
    <property type="term" value="F:adenosylhomocysteine nucleosidase activity"/>
    <property type="evidence" value="ECO:0007669"/>
    <property type="project" value="TreeGrafter"/>
</dbReference>
<dbReference type="Proteomes" id="UP000570361">
    <property type="component" value="Unassembled WGS sequence"/>
</dbReference>
<dbReference type="GO" id="GO:0009116">
    <property type="term" value="P:nucleoside metabolic process"/>
    <property type="evidence" value="ECO:0007669"/>
    <property type="project" value="InterPro"/>
</dbReference>
<dbReference type="GO" id="GO:0008930">
    <property type="term" value="F:methylthioadenosine nucleosidase activity"/>
    <property type="evidence" value="ECO:0007669"/>
    <property type="project" value="TreeGrafter"/>
</dbReference>
<dbReference type="PANTHER" id="PTHR46832:SF2">
    <property type="entry name" value="FUTALOSINE HYDROLASE"/>
    <property type="match status" value="1"/>
</dbReference>
<dbReference type="Pfam" id="PF01048">
    <property type="entry name" value="PNP_UDP_1"/>
    <property type="match status" value="1"/>
</dbReference>
<dbReference type="RefSeq" id="WP_183603624.1">
    <property type="nucleotide sequence ID" value="NZ_JACHXK010000019.1"/>
</dbReference>
<dbReference type="GO" id="GO:0005829">
    <property type="term" value="C:cytosol"/>
    <property type="evidence" value="ECO:0007669"/>
    <property type="project" value="TreeGrafter"/>
</dbReference>
<evidence type="ECO:0000256" key="1">
    <source>
        <dbReference type="HAMAP-Rule" id="MF_00991"/>
    </source>
</evidence>
<comment type="function">
    <text evidence="1">Catalyzes the hydrolysis of futalosine (FL) to dehypoxanthine futalosine (DHFL) and hypoxanthine, a step in the biosynthesis of menaquinone (MK, vitamin K2).</text>
</comment>
<comment type="catalytic activity">
    <reaction evidence="1">
        <text>futalosine + H2O = dehypoxanthine futalosine + hypoxanthine</text>
        <dbReference type="Rhea" id="RHEA:25904"/>
        <dbReference type="ChEBI" id="CHEBI:15377"/>
        <dbReference type="ChEBI" id="CHEBI:17368"/>
        <dbReference type="ChEBI" id="CHEBI:58863"/>
        <dbReference type="ChEBI" id="CHEBI:58864"/>
        <dbReference type="EC" id="3.2.2.26"/>
    </reaction>
</comment>
<proteinExistence type="inferred from homology"/>
<feature type="domain" description="Nucleoside phosphorylase" evidence="3">
    <location>
        <begin position="32"/>
        <end position="209"/>
    </location>
</feature>
<sequence>MAVNERILIVTSVEAEREAIRRGIGDTERFEVAVVGVGSASAAAGTAAALANGSYRLVINAGIGGGFAGQADIGTLVIASECVAADLGAETADGFVLIDELGFGSARIQTESQLSDSWQMKLGQAGITSIVAPIVTVTTVTGTASTASKLETLVPGAAAEAMEGFGAATAAKLFATPFIEIRAISNAVGPRNREDWRIKDALMALEAASKVLVEVV</sequence>
<dbReference type="Gene3D" id="3.40.50.1580">
    <property type="entry name" value="Nucleoside phosphorylase domain"/>
    <property type="match status" value="1"/>
</dbReference>
<dbReference type="NCBIfam" id="TIGR03664">
    <property type="entry name" value="fut_nucase"/>
    <property type="match status" value="1"/>
</dbReference>
<evidence type="ECO:0000256" key="2">
    <source>
        <dbReference type="NCBIfam" id="TIGR03664"/>
    </source>
</evidence>
<dbReference type="InterPro" id="IPR019963">
    <property type="entry name" value="FL_hydrolase_MqnB"/>
</dbReference>
<name>A0A7W5B356_9BACL</name>
<dbReference type="EC" id="3.2.2.26" evidence="1 2"/>
<comment type="caution">
    <text evidence="4">The sequence shown here is derived from an EMBL/GenBank/DDBJ whole genome shotgun (WGS) entry which is preliminary data.</text>
</comment>
<dbReference type="CDD" id="cd17766">
    <property type="entry name" value="futalosine_nucleosidase_MqnB"/>
    <property type="match status" value="1"/>
</dbReference>
<dbReference type="HAMAP" id="MF_00991">
    <property type="entry name" value="MqnB"/>
    <property type="match status" value="1"/>
</dbReference>
<organism evidence="4 5">
    <name type="scientific">Paenibacillus phyllosphaerae</name>
    <dbReference type="NCBI Taxonomy" id="274593"/>
    <lineage>
        <taxon>Bacteria</taxon>
        <taxon>Bacillati</taxon>
        <taxon>Bacillota</taxon>
        <taxon>Bacilli</taxon>
        <taxon>Bacillales</taxon>
        <taxon>Paenibacillaceae</taxon>
        <taxon>Paenibacillus</taxon>
    </lineage>
</organism>
<reference evidence="4 5" key="1">
    <citation type="submission" date="2020-08" db="EMBL/GenBank/DDBJ databases">
        <title>Genomic Encyclopedia of Type Strains, Phase III (KMG-III): the genomes of soil and plant-associated and newly described type strains.</title>
        <authorList>
            <person name="Whitman W."/>
        </authorList>
    </citation>
    <scope>NUCLEOTIDE SEQUENCE [LARGE SCALE GENOMIC DNA]</scope>
    <source>
        <strain evidence="4 5">CECT 5862</strain>
    </source>
</reference>
<dbReference type="NCBIfam" id="NF006087">
    <property type="entry name" value="PRK08236.1"/>
    <property type="match status" value="1"/>
</dbReference>
<keyword evidence="1" id="KW-0474">Menaquinone biosynthesis</keyword>
<keyword evidence="4" id="KW-0326">Glycosidase</keyword>
<evidence type="ECO:0000259" key="3">
    <source>
        <dbReference type="Pfam" id="PF01048"/>
    </source>
</evidence>
<dbReference type="UniPathway" id="UPA00079"/>